<feature type="transmembrane region" description="Helical" evidence="1">
    <location>
        <begin position="7"/>
        <end position="33"/>
    </location>
</feature>
<sequence>MRWMIRLGLTAVLTVGTVFIGIRLISLLMEWWYRAPTSGLKLRPTPAESEYLMESSEGKMRIPKEEEQSRLKLDYLDYTIDSVTTVIERGDGIFYWELLLACVLLSGVIFAANIRFQHRKRADETASFTTRTFSRHSVPSSITSVEEPAWTGVTIRDALIAFNQALPPTKKWLPAETILEWAWRIELTDIDFKSYFDERYGMKDSVTPEEVDRFRRRLEQYQDRLTR</sequence>
<evidence type="ECO:0008006" key="4">
    <source>
        <dbReference type="Google" id="ProtNLM"/>
    </source>
</evidence>
<accession>A0ABY5FIY3</accession>
<organism evidence="2 3">
    <name type="scientific">Exiguobacterium aurantiacum</name>
    <dbReference type="NCBI Taxonomy" id="33987"/>
    <lineage>
        <taxon>Bacteria</taxon>
        <taxon>Bacillati</taxon>
        <taxon>Bacillota</taxon>
        <taxon>Bacilli</taxon>
        <taxon>Bacillales</taxon>
        <taxon>Bacillales Family XII. Incertae Sedis</taxon>
        <taxon>Exiguobacterium</taxon>
    </lineage>
</organism>
<evidence type="ECO:0000313" key="2">
    <source>
        <dbReference type="EMBL" id="UTT41529.1"/>
    </source>
</evidence>
<evidence type="ECO:0000313" key="3">
    <source>
        <dbReference type="Proteomes" id="UP001060325"/>
    </source>
</evidence>
<dbReference type="RefSeq" id="WP_255176280.1">
    <property type="nucleotide sequence ID" value="NZ_CP101462.1"/>
</dbReference>
<keyword evidence="1" id="KW-1133">Transmembrane helix</keyword>
<evidence type="ECO:0000256" key="1">
    <source>
        <dbReference type="SAM" id="Phobius"/>
    </source>
</evidence>
<name>A0ABY5FIY3_9BACL</name>
<dbReference type="Proteomes" id="UP001060325">
    <property type="component" value="Chromosome"/>
</dbReference>
<protein>
    <recommendedName>
        <fullName evidence="4">DUF4129 domain-containing protein</fullName>
    </recommendedName>
</protein>
<feature type="transmembrane region" description="Helical" evidence="1">
    <location>
        <begin position="93"/>
        <end position="112"/>
    </location>
</feature>
<dbReference type="EMBL" id="CP101462">
    <property type="protein sequence ID" value="UTT41529.1"/>
    <property type="molecule type" value="Genomic_DNA"/>
</dbReference>
<reference evidence="2" key="1">
    <citation type="submission" date="2022-07" db="EMBL/GenBank/DDBJ databases">
        <title>Complete genome of CX2.</title>
        <authorList>
            <person name="Cao G."/>
        </authorList>
    </citation>
    <scope>NUCLEOTIDE SEQUENCE</scope>
    <source>
        <strain evidence="2">CX2</strain>
    </source>
</reference>
<gene>
    <name evidence="2" type="ORF">NMQ00_08090</name>
</gene>
<proteinExistence type="predicted"/>
<keyword evidence="1" id="KW-0812">Transmembrane</keyword>
<keyword evidence="1" id="KW-0472">Membrane</keyword>
<keyword evidence="3" id="KW-1185">Reference proteome</keyword>